<dbReference type="AlphaFoldDB" id="D7DSC3"/>
<feature type="transmembrane region" description="Helical" evidence="6">
    <location>
        <begin position="242"/>
        <end position="263"/>
    </location>
</feature>
<name>D7DSC3_METV3</name>
<feature type="transmembrane region" description="Helical" evidence="6">
    <location>
        <begin position="197"/>
        <end position="222"/>
    </location>
</feature>
<dbReference type="eggNOG" id="arCOG00271">
    <property type="taxonomic scope" value="Archaea"/>
</dbReference>
<evidence type="ECO:0000256" key="6">
    <source>
        <dbReference type="SAM" id="Phobius"/>
    </source>
</evidence>
<dbReference type="PANTHER" id="PTHR32322">
    <property type="entry name" value="INNER MEMBRANE TRANSPORTER"/>
    <property type="match status" value="1"/>
</dbReference>
<dbReference type="GO" id="GO:0005886">
    <property type="term" value="C:plasma membrane"/>
    <property type="evidence" value="ECO:0007669"/>
    <property type="project" value="UniProtKB-SubCell"/>
</dbReference>
<keyword evidence="2" id="KW-1003">Cell membrane</keyword>
<feature type="domain" description="EamA" evidence="7">
    <location>
        <begin position="167"/>
        <end position="314"/>
    </location>
</feature>
<dbReference type="HOGENOM" id="CLU_033863_4_0_2"/>
<keyword evidence="5 6" id="KW-0472">Membrane</keyword>
<dbReference type="InterPro" id="IPR050638">
    <property type="entry name" value="AA-Vitamin_Transporters"/>
</dbReference>
<feature type="transmembrane region" description="Helical" evidence="6">
    <location>
        <begin position="108"/>
        <end position="126"/>
    </location>
</feature>
<feature type="transmembrane region" description="Helical" evidence="6">
    <location>
        <begin position="81"/>
        <end position="102"/>
    </location>
</feature>
<dbReference type="STRING" id="456320.Mvol_0373"/>
<evidence type="ECO:0000256" key="3">
    <source>
        <dbReference type="ARBA" id="ARBA00022692"/>
    </source>
</evidence>
<evidence type="ECO:0000256" key="5">
    <source>
        <dbReference type="ARBA" id="ARBA00023136"/>
    </source>
</evidence>
<keyword evidence="9" id="KW-1185">Reference proteome</keyword>
<feature type="transmembrane region" description="Helical" evidence="6">
    <location>
        <begin position="275"/>
        <end position="292"/>
    </location>
</feature>
<sequence length="335" mass="37124">MINLKNIVKKDVNKAYIAATLNATLIGLTFLFTKYALVYIEPFEVLSLKFVIAYIFLAIVINLGVKKVNFKKLYEFRKEMLILGIFQPVLFFGFQVFGLNYLPIAQVGILYSIAPVVTAIFGVLFLKETINLKQTIFMIISIIGIIYIYVMRSIGGYFDPANETSIMGVLFIVISILATSMYAVSSRKLSKNLDPITITYGMMLIGAFVFTLLNIGISAFYGVPNIFVKLYTVGSDLLNINFISSILYLGIVVSVITSFLVNYSLSKIKAAEYSIISKLSVVVSILSAIIFMNETVASYQIIGVSAIIFGVIGANYYSDNHIKSKNANDDNGKIK</sequence>
<feature type="transmembrane region" description="Helical" evidence="6">
    <location>
        <begin position="135"/>
        <end position="154"/>
    </location>
</feature>
<dbReference type="Proteomes" id="UP000007722">
    <property type="component" value="Chromosome"/>
</dbReference>
<evidence type="ECO:0000313" key="9">
    <source>
        <dbReference type="Proteomes" id="UP000007722"/>
    </source>
</evidence>
<feature type="transmembrane region" description="Helical" evidence="6">
    <location>
        <begin position="298"/>
        <end position="317"/>
    </location>
</feature>
<feature type="transmembrane region" description="Helical" evidence="6">
    <location>
        <begin position="15"/>
        <end position="40"/>
    </location>
</feature>
<gene>
    <name evidence="8" type="ordered locus">Mvol_0373</name>
</gene>
<evidence type="ECO:0000256" key="2">
    <source>
        <dbReference type="ARBA" id="ARBA00022475"/>
    </source>
</evidence>
<keyword evidence="4 6" id="KW-1133">Transmembrane helix</keyword>
<dbReference type="EMBL" id="CP002057">
    <property type="protein sequence ID" value="ADI36033.1"/>
    <property type="molecule type" value="Genomic_DNA"/>
</dbReference>
<dbReference type="Pfam" id="PF00892">
    <property type="entry name" value="EamA"/>
    <property type="match status" value="2"/>
</dbReference>
<feature type="domain" description="EamA" evidence="7">
    <location>
        <begin position="14"/>
        <end position="149"/>
    </location>
</feature>
<dbReference type="SUPFAM" id="SSF103481">
    <property type="entry name" value="Multidrug resistance efflux transporter EmrE"/>
    <property type="match status" value="2"/>
</dbReference>
<accession>D7DSC3</accession>
<evidence type="ECO:0000256" key="1">
    <source>
        <dbReference type="ARBA" id="ARBA00004651"/>
    </source>
</evidence>
<organism evidence="8 9">
    <name type="scientific">Methanococcus voltae (strain ATCC BAA-1334 / A3)</name>
    <dbReference type="NCBI Taxonomy" id="456320"/>
    <lineage>
        <taxon>Archaea</taxon>
        <taxon>Methanobacteriati</taxon>
        <taxon>Methanobacteriota</taxon>
        <taxon>Methanomada group</taxon>
        <taxon>Methanococci</taxon>
        <taxon>Methanococcales</taxon>
        <taxon>Methanococcaceae</taxon>
        <taxon>Methanococcus</taxon>
    </lineage>
</organism>
<feature type="transmembrane region" description="Helical" evidence="6">
    <location>
        <begin position="46"/>
        <end position="65"/>
    </location>
</feature>
<dbReference type="OrthoDB" id="62327at2157"/>
<evidence type="ECO:0000259" key="7">
    <source>
        <dbReference type="Pfam" id="PF00892"/>
    </source>
</evidence>
<protein>
    <recommendedName>
        <fullName evidence="7">EamA domain-containing protein</fullName>
    </recommendedName>
</protein>
<comment type="subcellular location">
    <subcellularLocation>
        <location evidence="1">Cell membrane</location>
        <topology evidence="1">Multi-pass membrane protein</topology>
    </subcellularLocation>
</comment>
<dbReference type="KEGG" id="mvo:Mvol_0373"/>
<dbReference type="InterPro" id="IPR000620">
    <property type="entry name" value="EamA_dom"/>
</dbReference>
<reference evidence="8 9" key="1">
    <citation type="submission" date="2010-05" db="EMBL/GenBank/DDBJ databases">
        <title>Complete sequence of Methanococcus voltae A3.</title>
        <authorList>
            <consortium name="US DOE Joint Genome Institute"/>
            <person name="Lucas S."/>
            <person name="Copeland A."/>
            <person name="Lapidus A."/>
            <person name="Cheng J.-F."/>
            <person name="Bruce D."/>
            <person name="Goodwin L."/>
            <person name="Pitluck S."/>
            <person name="Lowry S."/>
            <person name="Clum A."/>
            <person name="Land M."/>
            <person name="Hauser L."/>
            <person name="Kyrpides N."/>
            <person name="Mikhailova N."/>
            <person name="Whitman W.B."/>
            <person name="Woyke T."/>
        </authorList>
    </citation>
    <scope>NUCLEOTIDE SEQUENCE [LARGE SCALE GENOMIC DNA]</scope>
    <source>
        <strain evidence="9">ATCC BAA-1334 / A3</strain>
    </source>
</reference>
<keyword evidence="3 6" id="KW-0812">Transmembrane</keyword>
<feature type="transmembrane region" description="Helical" evidence="6">
    <location>
        <begin position="166"/>
        <end position="185"/>
    </location>
</feature>
<evidence type="ECO:0000313" key="8">
    <source>
        <dbReference type="EMBL" id="ADI36033.1"/>
    </source>
</evidence>
<dbReference type="InterPro" id="IPR037185">
    <property type="entry name" value="EmrE-like"/>
</dbReference>
<dbReference type="Gene3D" id="1.10.3730.20">
    <property type="match status" value="1"/>
</dbReference>
<dbReference type="InParanoid" id="D7DSC3"/>
<proteinExistence type="predicted"/>
<dbReference type="PANTHER" id="PTHR32322:SF18">
    <property type="entry name" value="S-ADENOSYLMETHIONINE_S-ADENOSYLHOMOCYSTEINE TRANSPORTER"/>
    <property type="match status" value="1"/>
</dbReference>
<evidence type="ECO:0000256" key="4">
    <source>
        <dbReference type="ARBA" id="ARBA00022989"/>
    </source>
</evidence>